<feature type="coiled-coil region" evidence="4">
    <location>
        <begin position="342"/>
        <end position="369"/>
    </location>
</feature>
<dbReference type="eggNOG" id="COG0732">
    <property type="taxonomic scope" value="Bacteria"/>
</dbReference>
<dbReference type="SUPFAM" id="SSF116734">
    <property type="entry name" value="DNA methylase specificity domain"/>
    <property type="match status" value="1"/>
</dbReference>
<keyword evidence="7" id="KW-0808">Transferase</keyword>
<dbReference type="GO" id="GO:0032259">
    <property type="term" value="P:methylation"/>
    <property type="evidence" value="ECO:0007669"/>
    <property type="project" value="UniProtKB-KW"/>
</dbReference>
<dbReference type="Pfam" id="PF13588">
    <property type="entry name" value="HSDR_N_2"/>
    <property type="match status" value="1"/>
</dbReference>
<keyword evidence="2" id="KW-0680">Restriction system</keyword>
<evidence type="ECO:0000256" key="3">
    <source>
        <dbReference type="ARBA" id="ARBA00023125"/>
    </source>
</evidence>
<dbReference type="GO" id="GO:0008170">
    <property type="term" value="F:N-methyltransferase activity"/>
    <property type="evidence" value="ECO:0007669"/>
    <property type="project" value="InterPro"/>
</dbReference>
<dbReference type="PANTHER" id="PTHR42998:SF1">
    <property type="entry name" value="TYPE I RESTRICTION ENZYME HINDI METHYLASE SUBUNIT"/>
    <property type="match status" value="1"/>
</dbReference>
<dbReference type="Gene3D" id="3.90.220.20">
    <property type="entry name" value="DNA methylase specificity domains"/>
    <property type="match status" value="1"/>
</dbReference>
<dbReference type="HOGENOM" id="CLU_008343_0_1_7"/>
<dbReference type="Gene3D" id="3.40.50.150">
    <property type="entry name" value="Vaccinia Virus protein VP39"/>
    <property type="match status" value="1"/>
</dbReference>
<sequence length="810" mass="93235">MKIMSEQTTNKLRDFISGKEIRESPEEKEAVQPFLKILHEDYGYPKNLIQAHPQYRVKASPSDKKGYPIDIAVFETIQNEKRLKIVVECKKKDRKDGIEQLKDYLRFCEAHIGIWFNGKESVYIQKIEKSGNITFEEITAFPKHNEKLSEIGKYLRKDLKPTHNLKEIFKEIRGRIVANSTGVNRDEQIAKEMILLILCKIYDERFTAHDQMVRFRASIDESDEEVSGRINGLFADIQQKYDDVLNKQDAITFDGKTLKLVVGKLQNICITETDRDSVGDAFEVFIGYSLKGSQGQFFTPKNVVRLMVEIVAPDKKHTIIDPACGSCGFLVESLKYLWHTLDETIENEISRAEEKMALAIKNIRGIEKDSFLTKVGKAYMTILGDGKGGIFCEDSLELPKNWGELTKSQIKLENFDISFSNPPFGKDIRVTGKDKLAQYALNLNKKEGNVSTLFLERNLQLLKKGGRLAIILPETYFHAPSTRYVREFLYKHNIEWLIDIPHNTFRPHNNAKCIILILQKDAKQQRFIHMAVAEFAGHDHNGKVIYNADGSVKDDTLTIIDEVKGRVDEKKYTFEVEAHRVIESDILIPRYFWKSKELEIADIAHRKNLNTVSLQELIDHACISFFDGHGSPKGELKGEGSIPYIRVKDIVNWQIYKDPTAMIPLDEYNRLFSKAKRLKPKDILFVKRGSYRIGSVAMVSPNDTHVILTREILVLRVNTQNATKQYGITPEYLLYAMSHIITYKQLENKIFIDTTLPNIADRWKELKIPIPKDISQLEQITEKVKNAITQQWGFLNAVNDLKNHHDVFYT</sequence>
<dbReference type="STRING" id="936155.HFELIS_08960"/>
<dbReference type="KEGG" id="hfe:HFELIS_08960"/>
<evidence type="ECO:0000256" key="1">
    <source>
        <dbReference type="ARBA" id="ARBA00006594"/>
    </source>
</evidence>
<evidence type="ECO:0000313" key="8">
    <source>
        <dbReference type="Proteomes" id="UP000007934"/>
    </source>
</evidence>
<dbReference type="InterPro" id="IPR003356">
    <property type="entry name" value="DNA_methylase_A-5"/>
</dbReference>
<dbReference type="Pfam" id="PF02384">
    <property type="entry name" value="N6_Mtase"/>
    <property type="match status" value="1"/>
</dbReference>
<accession>E7AC93</accession>
<keyword evidence="7" id="KW-0489">Methyltransferase</keyword>
<dbReference type="InterPro" id="IPR029063">
    <property type="entry name" value="SAM-dependent_MTases_sf"/>
</dbReference>
<keyword evidence="8" id="KW-1185">Reference proteome</keyword>
<evidence type="ECO:0000259" key="6">
    <source>
        <dbReference type="Pfam" id="PF13588"/>
    </source>
</evidence>
<dbReference type="InterPro" id="IPR044946">
    <property type="entry name" value="Restrct_endonuc_typeI_TRD_sf"/>
</dbReference>
<evidence type="ECO:0000256" key="4">
    <source>
        <dbReference type="SAM" id="Coils"/>
    </source>
</evidence>
<dbReference type="GO" id="GO:0009307">
    <property type="term" value="P:DNA restriction-modification system"/>
    <property type="evidence" value="ECO:0007669"/>
    <property type="project" value="UniProtKB-KW"/>
</dbReference>
<gene>
    <name evidence="7" type="ordered locus">Hfelis_08960</name>
</gene>
<evidence type="ECO:0000256" key="2">
    <source>
        <dbReference type="ARBA" id="ARBA00022747"/>
    </source>
</evidence>
<dbReference type="InterPro" id="IPR029464">
    <property type="entry name" value="HSDR_N"/>
</dbReference>
<dbReference type="GO" id="GO:0003677">
    <property type="term" value="F:DNA binding"/>
    <property type="evidence" value="ECO:0007669"/>
    <property type="project" value="UniProtKB-KW"/>
</dbReference>
<protein>
    <submittedName>
        <fullName evidence="7">N-6 DNA methylase</fullName>
    </submittedName>
</protein>
<dbReference type="InterPro" id="IPR052916">
    <property type="entry name" value="Type-I_RE_MTase_Subunit"/>
</dbReference>
<dbReference type="eggNOG" id="COG0286">
    <property type="taxonomic scope" value="Bacteria"/>
</dbReference>
<dbReference type="REBASE" id="29940">
    <property type="entry name" value="M.HfeORF8960P"/>
</dbReference>
<dbReference type="PANTHER" id="PTHR42998">
    <property type="entry name" value="TYPE I RESTRICTION ENZYME HINDVIIP M PROTEIN-RELATED"/>
    <property type="match status" value="1"/>
</dbReference>
<feature type="domain" description="DNA methylase adenine-specific" evidence="5">
    <location>
        <begin position="274"/>
        <end position="586"/>
    </location>
</feature>
<comment type="similarity">
    <text evidence="1">Belongs to the N(4)/N(6)-methyltransferase family.</text>
</comment>
<proteinExistence type="inferred from homology"/>
<keyword evidence="3" id="KW-0238">DNA-binding</keyword>
<reference evidence="7 8" key="1">
    <citation type="journal article" date="2011" name="Genome Biol. Evol.">
        <title>Comparative whole genome sequence analysis of the carcinogenic bacterial model pathogen Helicobacter felis.</title>
        <authorList>
            <person name="Arnold I.C."/>
            <person name="Zigova Z."/>
            <person name="Holden M."/>
            <person name="Lawley T.D."/>
            <person name="Rad R."/>
            <person name="Dougan G."/>
            <person name="Falkow S."/>
            <person name="Bentley S.D."/>
            <person name="Muller A."/>
        </authorList>
    </citation>
    <scope>NUCLEOTIDE SEQUENCE [LARGE SCALE GENOMIC DNA]</scope>
    <source>
        <strain evidence="8">ATCC 49179 / CCUG 28539 / NCTC 12436 / CS1</strain>
    </source>
</reference>
<dbReference type="SUPFAM" id="SSF53335">
    <property type="entry name" value="S-adenosyl-L-methionine-dependent methyltransferases"/>
    <property type="match status" value="1"/>
</dbReference>
<dbReference type="PRINTS" id="PR00507">
    <property type="entry name" value="N12N6MTFRASE"/>
</dbReference>
<keyword evidence="4" id="KW-0175">Coiled coil</keyword>
<dbReference type="Proteomes" id="UP000007934">
    <property type="component" value="Chromosome"/>
</dbReference>
<evidence type="ECO:0000259" key="5">
    <source>
        <dbReference type="Pfam" id="PF02384"/>
    </source>
</evidence>
<feature type="domain" description="Type I restriction enzyme R protein N-terminal" evidence="6">
    <location>
        <begin position="30"/>
        <end position="142"/>
    </location>
</feature>
<dbReference type="EMBL" id="FQ670179">
    <property type="protein sequence ID" value="CBY82980.1"/>
    <property type="molecule type" value="Genomic_DNA"/>
</dbReference>
<dbReference type="AlphaFoldDB" id="E7AC93"/>
<evidence type="ECO:0000313" key="7">
    <source>
        <dbReference type="EMBL" id="CBY82980.1"/>
    </source>
</evidence>
<organism evidence="7 8">
    <name type="scientific">Helicobacter felis (strain ATCC 49179 / CCUG 28539 / NCTC 12436 / CS1)</name>
    <dbReference type="NCBI Taxonomy" id="936155"/>
    <lineage>
        <taxon>Bacteria</taxon>
        <taxon>Pseudomonadati</taxon>
        <taxon>Campylobacterota</taxon>
        <taxon>Epsilonproteobacteria</taxon>
        <taxon>Campylobacterales</taxon>
        <taxon>Helicobacteraceae</taxon>
        <taxon>Helicobacter</taxon>
    </lineage>
</organism>
<name>E7AC93_HELFC</name>